<evidence type="ECO:0000259" key="3">
    <source>
        <dbReference type="Pfam" id="PF21447"/>
    </source>
</evidence>
<dbReference type="InterPro" id="IPR048950">
    <property type="entry name" value="Ppx_GppA_C"/>
</dbReference>
<gene>
    <name evidence="4" type="ORF">ACFOHL_05080</name>
</gene>
<dbReference type="Gene3D" id="1.10.3210.10">
    <property type="entry name" value="Hypothetical protein af1432"/>
    <property type="match status" value="1"/>
</dbReference>
<evidence type="ECO:0000313" key="4">
    <source>
        <dbReference type="EMBL" id="MFC3120981.1"/>
    </source>
</evidence>
<dbReference type="Proteomes" id="UP001595478">
    <property type="component" value="Unassembled WGS sequence"/>
</dbReference>
<protein>
    <submittedName>
        <fullName evidence="4">Exopolyphosphatase</fullName>
    </submittedName>
</protein>
<evidence type="ECO:0000256" key="1">
    <source>
        <dbReference type="ARBA" id="ARBA00022801"/>
    </source>
</evidence>
<feature type="domain" description="Ppx/GppA phosphatase C-terminal" evidence="3">
    <location>
        <begin position="327"/>
        <end position="498"/>
    </location>
</feature>
<dbReference type="InterPro" id="IPR050273">
    <property type="entry name" value="GppA/Ppx_hydrolase"/>
</dbReference>
<dbReference type="InterPro" id="IPR003695">
    <property type="entry name" value="Ppx_GppA_N"/>
</dbReference>
<accession>A0ABV7FNY5</accession>
<dbReference type="EMBL" id="JBHRSW010000006">
    <property type="protein sequence ID" value="MFC3120981.1"/>
    <property type="molecule type" value="Genomic_DNA"/>
</dbReference>
<dbReference type="Gene3D" id="3.30.420.150">
    <property type="entry name" value="Exopolyphosphatase. Domain 2"/>
    <property type="match status" value="1"/>
</dbReference>
<keyword evidence="1" id="KW-0378">Hydrolase</keyword>
<feature type="domain" description="Ppx/GppA phosphatase N-terminal" evidence="2">
    <location>
        <begin position="35"/>
        <end position="320"/>
    </location>
</feature>
<dbReference type="PIRSF" id="PIRSF001267">
    <property type="entry name" value="Pyrophosphatase_GppA_Ppx"/>
    <property type="match status" value="1"/>
</dbReference>
<name>A0ABV7FNY5_9ALTE</name>
<dbReference type="RefSeq" id="WP_376919119.1">
    <property type="nucleotide sequence ID" value="NZ_JBHRSW010000006.1"/>
</dbReference>
<proteinExistence type="predicted"/>
<keyword evidence="5" id="KW-1185">Reference proteome</keyword>
<dbReference type="InterPro" id="IPR030673">
    <property type="entry name" value="PyroPPase_GppA_Ppx"/>
</dbReference>
<dbReference type="Pfam" id="PF02541">
    <property type="entry name" value="Ppx-GppA"/>
    <property type="match status" value="1"/>
</dbReference>
<evidence type="ECO:0000259" key="2">
    <source>
        <dbReference type="Pfam" id="PF02541"/>
    </source>
</evidence>
<dbReference type="SUPFAM" id="SSF53067">
    <property type="entry name" value="Actin-like ATPase domain"/>
    <property type="match status" value="2"/>
</dbReference>
<dbReference type="PANTHER" id="PTHR30005:SF14">
    <property type="entry name" value="EXOPOLYPHOSPHATASE"/>
    <property type="match status" value="1"/>
</dbReference>
<evidence type="ECO:0000313" key="5">
    <source>
        <dbReference type="Proteomes" id="UP001595478"/>
    </source>
</evidence>
<dbReference type="SUPFAM" id="SSF109604">
    <property type="entry name" value="HD-domain/PDEase-like"/>
    <property type="match status" value="1"/>
</dbReference>
<organism evidence="4 5">
    <name type="scientific">Agaribacter flavus</name>
    <dbReference type="NCBI Taxonomy" id="1902781"/>
    <lineage>
        <taxon>Bacteria</taxon>
        <taxon>Pseudomonadati</taxon>
        <taxon>Pseudomonadota</taxon>
        <taxon>Gammaproteobacteria</taxon>
        <taxon>Alteromonadales</taxon>
        <taxon>Alteromonadaceae</taxon>
        <taxon>Agaribacter</taxon>
    </lineage>
</organism>
<dbReference type="Gene3D" id="3.30.420.40">
    <property type="match status" value="1"/>
</dbReference>
<comment type="caution">
    <text evidence="4">The sequence shown here is derived from an EMBL/GenBank/DDBJ whole genome shotgun (WGS) entry which is preliminary data.</text>
</comment>
<dbReference type="Pfam" id="PF21447">
    <property type="entry name" value="Ppx-GppA_III"/>
    <property type="match status" value="1"/>
</dbReference>
<reference evidence="5" key="1">
    <citation type="journal article" date="2019" name="Int. J. Syst. Evol. Microbiol.">
        <title>The Global Catalogue of Microorganisms (GCM) 10K type strain sequencing project: providing services to taxonomists for standard genome sequencing and annotation.</title>
        <authorList>
            <consortium name="The Broad Institute Genomics Platform"/>
            <consortium name="The Broad Institute Genome Sequencing Center for Infectious Disease"/>
            <person name="Wu L."/>
            <person name="Ma J."/>
        </authorList>
    </citation>
    <scope>NUCLEOTIDE SEQUENCE [LARGE SCALE GENOMIC DNA]</scope>
    <source>
        <strain evidence="5">KCTC 52473</strain>
    </source>
</reference>
<dbReference type="CDD" id="cd24053">
    <property type="entry name" value="ASKHA_NBD_EcPPX-GppA-like"/>
    <property type="match status" value="1"/>
</dbReference>
<dbReference type="InterPro" id="IPR043129">
    <property type="entry name" value="ATPase_NBD"/>
</dbReference>
<dbReference type="PANTHER" id="PTHR30005">
    <property type="entry name" value="EXOPOLYPHOSPHATASE"/>
    <property type="match status" value="1"/>
</dbReference>
<sequence>MSDEANIYQVFASSEDTDHEHYAALDIGSNSFHLVVVRVVEGSLQLVNKVKHKVRLAEGLDDNNILAQEYIDKGTQTLKAMAATLEGLPHQKVRVVATYTLRKARNSRDFLRAAKKVFPYPIDIVAGAEEARLIYVGISSTLRESSPRLIFDIGGGSTEFAIGSTLTPEICRSLNMGCVSFQKRYFADGSIRQNACGKAITAAKRELELPSISLQRFNWECVYASSGTAKAIANVIHFEESGEPTQAFTQHDLQLLLARCIEKGHADKLDFPGLSEERKTVFVAGLCIMLGIFQSLQIAEVAYTAPALREGVIYELQPSHATQNICLRTAQSMAKRYSVDTAYAHNVLQTCMHIYASLRSEWQLDHPNNRFILGWASLLHEVGLQINSKGIQKHSAYILQQSEMPGFHQEQQQLISTLVRFHRKRIRVKEIPEFVNYGTEQVLRLLAILRISLLLNVTRKGTLLPDKVCLKNTNEIHMSFSENIVKHNPLLLADFVNEADCLKEIGLDLQLVAP</sequence>